<dbReference type="InterPro" id="IPR000417">
    <property type="entry name" value="Hyethyz_kinase"/>
</dbReference>
<dbReference type="GO" id="GO:0004417">
    <property type="term" value="F:hydroxyethylthiazole kinase activity"/>
    <property type="evidence" value="ECO:0007669"/>
    <property type="project" value="UniProtKB-UniRule"/>
</dbReference>
<evidence type="ECO:0000256" key="3">
    <source>
        <dbReference type="ARBA" id="ARBA00004868"/>
    </source>
</evidence>
<dbReference type="GO" id="GO:0000287">
    <property type="term" value="F:magnesium ion binding"/>
    <property type="evidence" value="ECO:0007669"/>
    <property type="project" value="UniProtKB-UniRule"/>
</dbReference>
<dbReference type="AlphaFoldDB" id="A0A8J8KAP9"/>
<accession>A0A8J8KAP9</accession>
<evidence type="ECO:0000313" key="12">
    <source>
        <dbReference type="EMBL" id="NSL50827.1"/>
    </source>
</evidence>
<dbReference type="EC" id="2.7.1.50" evidence="11"/>
<keyword evidence="13" id="KW-1185">Reference proteome</keyword>
<dbReference type="Pfam" id="PF02110">
    <property type="entry name" value="HK"/>
    <property type="match status" value="1"/>
</dbReference>
<evidence type="ECO:0000256" key="5">
    <source>
        <dbReference type="ARBA" id="ARBA00022723"/>
    </source>
</evidence>
<dbReference type="PRINTS" id="PR01099">
    <property type="entry name" value="HYETHTZKNASE"/>
</dbReference>
<dbReference type="GO" id="GO:0005524">
    <property type="term" value="F:ATP binding"/>
    <property type="evidence" value="ECO:0007669"/>
    <property type="project" value="UniProtKB-UniRule"/>
</dbReference>
<dbReference type="RefSeq" id="WP_173730035.1">
    <property type="nucleotide sequence ID" value="NZ_JABTTE010000003.1"/>
</dbReference>
<evidence type="ECO:0000256" key="10">
    <source>
        <dbReference type="ARBA" id="ARBA00022977"/>
    </source>
</evidence>
<comment type="cofactor">
    <cofactor evidence="2 11">
        <name>Mg(2+)</name>
        <dbReference type="ChEBI" id="CHEBI:18420"/>
    </cofactor>
</comment>
<keyword evidence="9 11" id="KW-0460">Magnesium</keyword>
<evidence type="ECO:0000256" key="7">
    <source>
        <dbReference type="ARBA" id="ARBA00022777"/>
    </source>
</evidence>
<keyword evidence="6 11" id="KW-0547">Nucleotide-binding</keyword>
<name>A0A8J8KAP9_9BACI</name>
<keyword evidence="8 11" id="KW-0067">ATP-binding</keyword>
<evidence type="ECO:0000256" key="9">
    <source>
        <dbReference type="ARBA" id="ARBA00022842"/>
    </source>
</evidence>
<evidence type="ECO:0000313" key="13">
    <source>
        <dbReference type="Proteomes" id="UP000625804"/>
    </source>
</evidence>
<gene>
    <name evidence="11 12" type="primary">thiM</name>
    <name evidence="12" type="ORF">HR057_03490</name>
</gene>
<feature type="binding site" evidence="11">
    <location>
        <position position="167"/>
    </location>
    <ligand>
        <name>ATP</name>
        <dbReference type="ChEBI" id="CHEBI:30616"/>
    </ligand>
</feature>
<comment type="similarity">
    <text evidence="11">Belongs to the Thz kinase family.</text>
</comment>
<dbReference type="HAMAP" id="MF_00228">
    <property type="entry name" value="Thz_kinase"/>
    <property type="match status" value="1"/>
</dbReference>
<organism evidence="12 13">
    <name type="scientific">Calidifontibacillus erzurumensis</name>
    <dbReference type="NCBI Taxonomy" id="2741433"/>
    <lineage>
        <taxon>Bacteria</taxon>
        <taxon>Bacillati</taxon>
        <taxon>Bacillota</taxon>
        <taxon>Bacilli</taxon>
        <taxon>Bacillales</taxon>
        <taxon>Bacillaceae</taxon>
        <taxon>Calidifontibacillus/Schinkia group</taxon>
        <taxon>Calidifontibacillus</taxon>
    </lineage>
</organism>
<dbReference type="InterPro" id="IPR029056">
    <property type="entry name" value="Ribokinase-like"/>
</dbReference>
<dbReference type="CDD" id="cd01170">
    <property type="entry name" value="THZ_kinase"/>
    <property type="match status" value="1"/>
</dbReference>
<comment type="function">
    <text evidence="11">Catalyzes the phosphorylation of the hydroxyl group of 4-methyl-5-beta-hydroxyethylthiazole (THZ).</text>
</comment>
<comment type="catalytic activity">
    <reaction evidence="1 11">
        <text>5-(2-hydroxyethyl)-4-methylthiazole + ATP = 4-methyl-5-(2-phosphooxyethyl)-thiazole + ADP + H(+)</text>
        <dbReference type="Rhea" id="RHEA:24212"/>
        <dbReference type="ChEBI" id="CHEBI:15378"/>
        <dbReference type="ChEBI" id="CHEBI:17957"/>
        <dbReference type="ChEBI" id="CHEBI:30616"/>
        <dbReference type="ChEBI" id="CHEBI:58296"/>
        <dbReference type="ChEBI" id="CHEBI:456216"/>
        <dbReference type="EC" id="2.7.1.50"/>
    </reaction>
</comment>
<evidence type="ECO:0000256" key="1">
    <source>
        <dbReference type="ARBA" id="ARBA00001771"/>
    </source>
</evidence>
<dbReference type="SUPFAM" id="SSF53613">
    <property type="entry name" value="Ribokinase-like"/>
    <property type="match status" value="1"/>
</dbReference>
<evidence type="ECO:0000256" key="11">
    <source>
        <dbReference type="HAMAP-Rule" id="MF_00228"/>
    </source>
</evidence>
<dbReference type="NCBIfam" id="NF006830">
    <property type="entry name" value="PRK09355.1"/>
    <property type="match status" value="1"/>
</dbReference>
<keyword evidence="5 11" id="KW-0479">Metal-binding</keyword>
<dbReference type="PIRSF" id="PIRSF000513">
    <property type="entry name" value="Thz_kinase"/>
    <property type="match status" value="1"/>
</dbReference>
<evidence type="ECO:0000256" key="2">
    <source>
        <dbReference type="ARBA" id="ARBA00001946"/>
    </source>
</evidence>
<protein>
    <recommendedName>
        <fullName evidence="11">Hydroxyethylthiazole kinase</fullName>
        <ecNumber evidence="11">2.7.1.50</ecNumber>
    </recommendedName>
    <alternativeName>
        <fullName evidence="11">4-methyl-5-beta-hydroxyethylthiazole kinase</fullName>
        <shortName evidence="11">TH kinase</shortName>
        <shortName evidence="11">Thz kinase</shortName>
    </alternativeName>
</protein>
<feature type="binding site" evidence="11">
    <location>
        <position position="194"/>
    </location>
    <ligand>
        <name>substrate</name>
    </ligand>
</feature>
<dbReference type="UniPathway" id="UPA00060">
    <property type="reaction ID" value="UER00139"/>
</dbReference>
<dbReference type="NCBIfam" id="TIGR00694">
    <property type="entry name" value="thiM"/>
    <property type="match status" value="1"/>
</dbReference>
<proteinExistence type="inferred from homology"/>
<dbReference type="GO" id="GO:0009228">
    <property type="term" value="P:thiamine biosynthetic process"/>
    <property type="evidence" value="ECO:0007669"/>
    <property type="project" value="UniProtKB-KW"/>
</dbReference>
<dbReference type="GO" id="GO:0009229">
    <property type="term" value="P:thiamine diphosphate biosynthetic process"/>
    <property type="evidence" value="ECO:0007669"/>
    <property type="project" value="UniProtKB-UniRule"/>
</dbReference>
<comment type="caution">
    <text evidence="12">The sequence shown here is derived from an EMBL/GenBank/DDBJ whole genome shotgun (WGS) entry which is preliminary data.</text>
</comment>
<evidence type="ECO:0000256" key="4">
    <source>
        <dbReference type="ARBA" id="ARBA00022679"/>
    </source>
</evidence>
<comment type="pathway">
    <text evidence="3 11">Cofactor biosynthesis; thiamine diphosphate biosynthesis; 4-methyl-5-(2-phosphoethyl)-thiazole from 5-(2-hydroxyethyl)-4-methylthiazole: step 1/1.</text>
</comment>
<reference evidence="12" key="1">
    <citation type="submission" date="2020-06" db="EMBL/GenBank/DDBJ databases">
        <title>A novel thermopfilic bacterium from Erzurum, Turkey.</title>
        <authorList>
            <person name="Adiguzel A."/>
            <person name="Ay H."/>
            <person name="Baltaci M.O."/>
        </authorList>
    </citation>
    <scope>NUCLEOTIDE SEQUENCE</scope>
    <source>
        <strain evidence="12">P2</strain>
    </source>
</reference>
<dbReference type="Proteomes" id="UP000625804">
    <property type="component" value="Unassembled WGS sequence"/>
</dbReference>
<keyword evidence="4 11" id="KW-0808">Transferase</keyword>
<dbReference type="EMBL" id="JABTTE010000003">
    <property type="protein sequence ID" value="NSL50827.1"/>
    <property type="molecule type" value="Genomic_DNA"/>
</dbReference>
<feature type="binding site" evidence="11">
    <location>
        <position position="45"/>
    </location>
    <ligand>
        <name>substrate</name>
    </ligand>
</feature>
<feature type="binding site" evidence="11">
    <location>
        <position position="121"/>
    </location>
    <ligand>
        <name>ATP</name>
        <dbReference type="ChEBI" id="CHEBI:30616"/>
    </ligand>
</feature>
<dbReference type="Gene3D" id="3.40.1190.20">
    <property type="match status" value="1"/>
</dbReference>
<keyword evidence="10 11" id="KW-0784">Thiamine biosynthesis</keyword>
<sequence length="277" mass="29458">MNQKKMISLVNKIRETKPLIHNITNIVVANFTANGLLALGAKPVMASAPEEVNEITEISDALVLNLGTFNKVYLESMKIAGKAANNKGIPIVLDPVGVGASCFRTNSAQELLQYLHIQFIRGNAAEVANLIGHKWEIKGVETGNTDGDIVSLAILAAQKLKTTVIITGKNDIITDGNVVFQVQNGHPLLTKVTGAGCLLSAIVGAFAAVEKEPLEAAVSALVFYGVAAEMAAVKTAALGPGSFQIELINQLANLTGEQMDQYSLVLRREGDLSWVKQ</sequence>
<evidence type="ECO:0000256" key="8">
    <source>
        <dbReference type="ARBA" id="ARBA00022840"/>
    </source>
</evidence>
<evidence type="ECO:0000256" key="6">
    <source>
        <dbReference type="ARBA" id="ARBA00022741"/>
    </source>
</evidence>
<keyword evidence="7 11" id="KW-0418">Kinase</keyword>